<evidence type="ECO:0000256" key="2">
    <source>
        <dbReference type="SAM" id="MobiDB-lite"/>
    </source>
</evidence>
<comment type="caution">
    <text evidence="5">The sequence shown here is derived from an EMBL/GenBank/DDBJ whole genome shotgun (WGS) entry which is preliminary data.</text>
</comment>
<dbReference type="CDD" id="cd12797">
    <property type="entry name" value="M23_peptidase"/>
    <property type="match status" value="1"/>
</dbReference>
<organism evidence="5 6">
    <name type="scientific">Cohaesibacter celericrescens</name>
    <dbReference type="NCBI Taxonomy" id="2067669"/>
    <lineage>
        <taxon>Bacteria</taxon>
        <taxon>Pseudomonadati</taxon>
        <taxon>Pseudomonadota</taxon>
        <taxon>Alphaproteobacteria</taxon>
        <taxon>Hyphomicrobiales</taxon>
        <taxon>Cohaesibacteraceae</taxon>
    </lineage>
</organism>
<dbReference type="AlphaFoldDB" id="A0A2N5XSV5"/>
<dbReference type="InterPro" id="IPR018392">
    <property type="entry name" value="LysM"/>
</dbReference>
<sequence length="692" mass="73224">MNYSVLRKFLSTTSLVAVAATISACSGEMERWSSPGFEGYTPNQKEIFTNSTTKVPLQTAANQQMPAAVMPGQQVRYQSPVYTSPTNVPVVAARNSAPLVTNSVQTAVRTPVQSYPMPAQVSNTAGSVPVYSAVPVATNTANYRYPSSTPNVDYTSTGSIASGTFNKPPVVVSSFHSMPKSAPRVKNAPQTYASVPAVSSQRMPVYVPVAAQPMPPKPVQEKSRFSIAKFFSLPKTAPKTKAVDYGTTASITPPAMIPSGSSVSGRQQVAPSTINRFQNTQSARTSGNWTSAGGSMVTVRSGETIQVLSRRYGVPSKAIADVNGLVDQSYVAPGQQLLIPVYQQAGTPSYQSAGQQTAAVATSNYVVPAVLQVPKSNPLRLQSQSPYGQKIIRMQQTANAQRRHMVMPGDSLGGIASRYNVTVASLAQANGLSTNSPVRMGQRLHIPQPGAAANGVDYTTTASINRQPVDMNSAGNQAMPPLVRVSRIPKAKPLQTIPSSLAIMKSQPTGNIVSLPKAKAKRQRVATLQQPVGLPTGVTNDAAPVSRGVVSTSNNKSSTAATGNAGAPKFRWPVRGRIISNYGRKRDGGRNDGINLSVPTGTSVRVAESGTVIYSGSKLKGYGNLVLVQHSNGWVTAYAHNEKILVSKGQQVRRGQIISQAGNSGNVDSPQLHFELRIKGDPVDPVPYLISS</sequence>
<reference evidence="5 6" key="1">
    <citation type="submission" date="2018-01" db="EMBL/GenBank/DDBJ databases">
        <title>The draft genome sequence of Cohaesibacter sp. H1304.</title>
        <authorList>
            <person name="Wang N.-N."/>
            <person name="Du Z.-J."/>
        </authorList>
    </citation>
    <scope>NUCLEOTIDE SEQUENCE [LARGE SCALE GENOMIC DNA]</scope>
    <source>
        <strain evidence="5 6">H1304</strain>
    </source>
</reference>
<dbReference type="Pfam" id="PF01476">
    <property type="entry name" value="LysM"/>
    <property type="match status" value="2"/>
</dbReference>
<feature type="chain" id="PRO_5014827466" description="LysM domain-containing protein" evidence="3">
    <location>
        <begin position="20"/>
        <end position="692"/>
    </location>
</feature>
<keyword evidence="3" id="KW-0732">Signal</keyword>
<dbReference type="InterPro" id="IPR050570">
    <property type="entry name" value="Cell_wall_metabolism_enzyme"/>
</dbReference>
<dbReference type="OrthoDB" id="9795421at2"/>
<name>A0A2N5XSV5_9HYPH</name>
<comment type="similarity">
    <text evidence="1">Belongs to the E.coli NlpD/Haemophilus LppB family.</text>
</comment>
<dbReference type="Gene3D" id="3.10.350.10">
    <property type="entry name" value="LysM domain"/>
    <property type="match status" value="2"/>
</dbReference>
<evidence type="ECO:0000256" key="3">
    <source>
        <dbReference type="SAM" id="SignalP"/>
    </source>
</evidence>
<dbReference type="InterPro" id="IPR036779">
    <property type="entry name" value="LysM_dom_sf"/>
</dbReference>
<dbReference type="Proteomes" id="UP000234881">
    <property type="component" value="Unassembled WGS sequence"/>
</dbReference>
<feature type="signal peptide" evidence="3">
    <location>
        <begin position="1"/>
        <end position="19"/>
    </location>
</feature>
<dbReference type="CDD" id="cd00118">
    <property type="entry name" value="LysM"/>
    <property type="match status" value="2"/>
</dbReference>
<dbReference type="InterPro" id="IPR016047">
    <property type="entry name" value="M23ase_b-sheet_dom"/>
</dbReference>
<dbReference type="PROSITE" id="PS51782">
    <property type="entry name" value="LYSM"/>
    <property type="match status" value="2"/>
</dbReference>
<keyword evidence="6" id="KW-1185">Reference proteome</keyword>
<dbReference type="PANTHER" id="PTHR21666:SF263">
    <property type="entry name" value="MUREIN HYDROLASE ACTIVATOR NLPD"/>
    <property type="match status" value="1"/>
</dbReference>
<evidence type="ECO:0000256" key="1">
    <source>
        <dbReference type="ARBA" id="ARBA00038420"/>
    </source>
</evidence>
<protein>
    <recommendedName>
        <fullName evidence="4">LysM domain-containing protein</fullName>
    </recommendedName>
</protein>
<accession>A0A2N5XSV5</accession>
<feature type="domain" description="LysM" evidence="4">
    <location>
        <begin position="295"/>
        <end position="339"/>
    </location>
</feature>
<evidence type="ECO:0000313" key="5">
    <source>
        <dbReference type="EMBL" id="PLW77593.1"/>
    </source>
</evidence>
<dbReference type="InterPro" id="IPR011055">
    <property type="entry name" value="Dup_hybrid_motif"/>
</dbReference>
<feature type="domain" description="LysM" evidence="4">
    <location>
        <begin position="402"/>
        <end position="446"/>
    </location>
</feature>
<dbReference type="SUPFAM" id="SSF54106">
    <property type="entry name" value="LysM domain"/>
    <property type="match status" value="2"/>
</dbReference>
<dbReference type="GO" id="GO:0004222">
    <property type="term" value="F:metalloendopeptidase activity"/>
    <property type="evidence" value="ECO:0007669"/>
    <property type="project" value="TreeGrafter"/>
</dbReference>
<dbReference type="PROSITE" id="PS51257">
    <property type="entry name" value="PROKAR_LIPOPROTEIN"/>
    <property type="match status" value="1"/>
</dbReference>
<dbReference type="SUPFAM" id="SSF51261">
    <property type="entry name" value="Duplicated hybrid motif"/>
    <property type="match status" value="1"/>
</dbReference>
<dbReference type="RefSeq" id="WP_101533610.1">
    <property type="nucleotide sequence ID" value="NZ_PKUQ01000016.1"/>
</dbReference>
<dbReference type="Pfam" id="PF01551">
    <property type="entry name" value="Peptidase_M23"/>
    <property type="match status" value="1"/>
</dbReference>
<evidence type="ECO:0000313" key="6">
    <source>
        <dbReference type="Proteomes" id="UP000234881"/>
    </source>
</evidence>
<evidence type="ECO:0000259" key="4">
    <source>
        <dbReference type="PROSITE" id="PS51782"/>
    </source>
</evidence>
<gene>
    <name evidence="5" type="ORF">C0081_09805</name>
</gene>
<feature type="compositionally biased region" description="Low complexity" evidence="2">
    <location>
        <begin position="551"/>
        <end position="565"/>
    </location>
</feature>
<dbReference type="Gene3D" id="2.70.70.10">
    <property type="entry name" value="Glucose Permease (Domain IIA)"/>
    <property type="match status" value="1"/>
</dbReference>
<dbReference type="EMBL" id="PKUQ01000016">
    <property type="protein sequence ID" value="PLW77593.1"/>
    <property type="molecule type" value="Genomic_DNA"/>
</dbReference>
<proteinExistence type="inferred from homology"/>
<dbReference type="PANTHER" id="PTHR21666">
    <property type="entry name" value="PEPTIDASE-RELATED"/>
    <property type="match status" value="1"/>
</dbReference>
<dbReference type="SMART" id="SM00257">
    <property type="entry name" value="LysM"/>
    <property type="match status" value="2"/>
</dbReference>
<feature type="region of interest" description="Disordered" evidence="2">
    <location>
        <begin position="548"/>
        <end position="567"/>
    </location>
</feature>